<dbReference type="Proteomes" id="UP001193748">
    <property type="component" value="Unassembled WGS sequence"/>
</dbReference>
<protein>
    <submittedName>
        <fullName evidence="1">Uncharacterized protein</fullName>
    </submittedName>
</protein>
<dbReference type="RefSeq" id="WP_173710877.1">
    <property type="nucleotide sequence ID" value="NZ_CP107022.1"/>
</dbReference>
<organism evidence="1 3">
    <name type="scientific">Clostridium beijerinckii</name>
    <name type="common">Clostridium MP</name>
    <dbReference type="NCBI Taxonomy" id="1520"/>
    <lineage>
        <taxon>Bacteria</taxon>
        <taxon>Bacillati</taxon>
        <taxon>Bacillota</taxon>
        <taxon>Clostridia</taxon>
        <taxon>Eubacteriales</taxon>
        <taxon>Clostridiaceae</taxon>
        <taxon>Clostridium</taxon>
    </lineage>
</organism>
<dbReference type="AlphaFoldDB" id="A0AAX0B2B1"/>
<name>A0AAX0B2B1_CLOBE</name>
<reference evidence="1" key="1">
    <citation type="submission" date="2020-05" db="EMBL/GenBank/DDBJ databases">
        <authorList>
            <person name="Brown S."/>
            <person name="Huntemann M."/>
            <person name="Clum A."/>
            <person name="Spunde A."/>
            <person name="Palaniappan K."/>
            <person name="Ritter S."/>
            <person name="Mikhailova N."/>
            <person name="Chen I.-M."/>
            <person name="Stamatis D."/>
            <person name="Reddy T."/>
            <person name="O'Malley R."/>
            <person name="Daum C."/>
            <person name="Shapiro N."/>
            <person name="Ivanova N."/>
            <person name="Kyrpides N."/>
            <person name="Woyke T."/>
        </authorList>
    </citation>
    <scope>NUCLEOTIDE SEQUENCE</scope>
    <source>
        <strain evidence="1">DJ080</strain>
    </source>
</reference>
<reference evidence="1" key="2">
    <citation type="journal article" date="2022" name="Nat. Biotechnol.">
        <title>Carbon-negative production of acetone and isopropanol by gas fermentation at industrial pilot scale.</title>
        <authorList>
            <person name="Liew F.E."/>
            <person name="Nogle R."/>
            <person name="Abdalla T."/>
            <person name="Rasor B.J."/>
            <person name="Canter C."/>
            <person name="Jensen R.O."/>
            <person name="Wang L."/>
            <person name="Strutz J."/>
            <person name="Chirania P."/>
            <person name="De Tissera S."/>
            <person name="Mueller A.P."/>
            <person name="Ruan Z."/>
            <person name="Gao A."/>
            <person name="Tran L."/>
            <person name="Engle N.L."/>
            <person name="Bromley J.C."/>
            <person name="Daniell J."/>
            <person name="Conrado R."/>
            <person name="Tschaplinski T.J."/>
            <person name="Giannone R.J."/>
            <person name="Hettich R.L."/>
            <person name="Karim A.S."/>
            <person name="Simpson S.D."/>
            <person name="Brown S.D."/>
            <person name="Leang C."/>
            <person name="Jewett M.C."/>
            <person name="Kopke M."/>
        </authorList>
    </citation>
    <scope>NUCLEOTIDE SEQUENCE</scope>
    <source>
        <strain evidence="1">DJ080</strain>
    </source>
</reference>
<gene>
    <name evidence="1" type="ORF">B0H41_002232</name>
    <name evidence="2" type="ORF">B0H41_003885</name>
</gene>
<accession>A0AAX0B2B1</accession>
<comment type="caution">
    <text evidence="1">The sequence shown here is derived from an EMBL/GenBank/DDBJ whole genome shotgun (WGS) entry which is preliminary data.</text>
</comment>
<dbReference type="EMBL" id="JABSWW010000001">
    <property type="protein sequence ID" value="NRT90206.1"/>
    <property type="molecule type" value="Genomic_DNA"/>
</dbReference>
<sequence length="268" mass="32398">MKENKLLKFSIDDLDKVDTIEITDEQYEKICHWISINWNELKNRTNELELPFGEVVIRKNDSNNIVNDLTYITIKEGFRVITFLEDKNTKETIPMNIWDYDINNFENLRNDFFECKSCNYTLAVTKEFVELFSEEYDEITLKNNLRDLTDDYRLECVKMFFRILVYSQFNQQYIVNETRTQTKKVQSKKTRRAGKKPKIKLIKQNIIRINTDHIQSPTEEEKREYERRTFGWTVRGHWREYKSGKKVWIKPQIRGDKDKVEGKVYEID</sequence>
<evidence type="ECO:0000313" key="3">
    <source>
        <dbReference type="Proteomes" id="UP001193748"/>
    </source>
</evidence>
<evidence type="ECO:0000313" key="1">
    <source>
        <dbReference type="EMBL" id="NRT88553.1"/>
    </source>
</evidence>
<proteinExistence type="predicted"/>
<dbReference type="EMBL" id="JABSWW010000001">
    <property type="protein sequence ID" value="NRT88553.1"/>
    <property type="molecule type" value="Genomic_DNA"/>
</dbReference>
<evidence type="ECO:0000313" key="2">
    <source>
        <dbReference type="EMBL" id="NRT90206.1"/>
    </source>
</evidence>